<reference evidence="15 16" key="1">
    <citation type="submission" date="2019-07" db="EMBL/GenBank/DDBJ databases">
        <title>Thalassofilum flectens gen. nov., sp. nov., a novel moderate thermophilic anaerobe from a shallow sea hot spring in Kunashir Island (Russia), representing a new family in the order Bacteroidales, and proposal of Thalassofilacea fam. nov.</title>
        <authorList>
            <person name="Kochetkova T.V."/>
            <person name="Podosokorskaya O.A."/>
            <person name="Novikov A."/>
            <person name="Elcheninov A.G."/>
            <person name="Toshchakov S.V."/>
            <person name="Kublanov I.V."/>
        </authorList>
    </citation>
    <scope>NUCLEOTIDE SEQUENCE [LARGE SCALE GENOMIC DNA]</scope>
    <source>
        <strain evidence="15 16">38-H</strain>
    </source>
</reference>
<feature type="domain" description="Helicase ATP-binding" evidence="13">
    <location>
        <begin position="25"/>
        <end position="194"/>
    </location>
</feature>
<dbReference type="InterPro" id="IPR014001">
    <property type="entry name" value="Helicase_ATP-bd"/>
</dbReference>
<dbReference type="GO" id="GO:0003677">
    <property type="term" value="F:DNA binding"/>
    <property type="evidence" value="ECO:0007669"/>
    <property type="project" value="UniProtKB-KW"/>
</dbReference>
<dbReference type="NCBIfam" id="TIGR00614">
    <property type="entry name" value="recQ_fam"/>
    <property type="match status" value="1"/>
</dbReference>
<keyword evidence="16" id="KW-1185">Reference proteome</keyword>
<dbReference type="InterPro" id="IPR032284">
    <property type="entry name" value="RecQ_Zn-bd"/>
</dbReference>
<evidence type="ECO:0000256" key="6">
    <source>
        <dbReference type="ARBA" id="ARBA00022840"/>
    </source>
</evidence>
<dbReference type="Pfam" id="PF16124">
    <property type="entry name" value="RecQ_Zn_bind"/>
    <property type="match status" value="1"/>
</dbReference>
<dbReference type="Gene3D" id="1.10.10.10">
    <property type="entry name" value="Winged helix-like DNA-binding domain superfamily/Winged helix DNA-binding domain"/>
    <property type="match status" value="1"/>
</dbReference>
<evidence type="ECO:0000256" key="7">
    <source>
        <dbReference type="ARBA" id="ARBA00023125"/>
    </source>
</evidence>
<dbReference type="Pfam" id="PF00270">
    <property type="entry name" value="DEAD"/>
    <property type="match status" value="1"/>
</dbReference>
<dbReference type="CDD" id="cd17920">
    <property type="entry name" value="DEXHc_RecQ"/>
    <property type="match status" value="1"/>
</dbReference>
<dbReference type="Pfam" id="PF00271">
    <property type="entry name" value="Helicase_C"/>
    <property type="match status" value="1"/>
</dbReference>
<dbReference type="GO" id="GO:0005737">
    <property type="term" value="C:cytoplasm"/>
    <property type="evidence" value="ECO:0007669"/>
    <property type="project" value="TreeGrafter"/>
</dbReference>
<dbReference type="GO" id="GO:0009378">
    <property type="term" value="F:four-way junction helicase activity"/>
    <property type="evidence" value="ECO:0007669"/>
    <property type="project" value="TreeGrafter"/>
</dbReference>
<dbReference type="GO" id="GO:0006281">
    <property type="term" value="P:DNA repair"/>
    <property type="evidence" value="ECO:0007669"/>
    <property type="project" value="TreeGrafter"/>
</dbReference>
<evidence type="ECO:0000256" key="10">
    <source>
        <dbReference type="ARBA" id="ARBA00034808"/>
    </source>
</evidence>
<dbReference type="EMBL" id="CP041345">
    <property type="protein sequence ID" value="QKG80471.1"/>
    <property type="molecule type" value="Genomic_DNA"/>
</dbReference>
<dbReference type="GO" id="GO:0046872">
    <property type="term" value="F:metal ion binding"/>
    <property type="evidence" value="ECO:0007669"/>
    <property type="project" value="UniProtKB-KW"/>
</dbReference>
<dbReference type="GO" id="GO:0043138">
    <property type="term" value="F:3'-5' DNA helicase activity"/>
    <property type="evidence" value="ECO:0007669"/>
    <property type="project" value="UniProtKB-EC"/>
</dbReference>
<evidence type="ECO:0000256" key="3">
    <source>
        <dbReference type="ARBA" id="ARBA00022741"/>
    </source>
</evidence>
<dbReference type="SUPFAM" id="SSF52540">
    <property type="entry name" value="P-loop containing nucleoside triphosphate hydrolases"/>
    <property type="match status" value="1"/>
</dbReference>
<dbReference type="AlphaFoldDB" id="A0A7D3XWJ9"/>
<name>A0A7D3XWJ9_9BACT</name>
<evidence type="ECO:0000259" key="13">
    <source>
        <dbReference type="PROSITE" id="PS51192"/>
    </source>
</evidence>
<keyword evidence="4" id="KW-0378">Hydrolase</keyword>
<dbReference type="InterPro" id="IPR011545">
    <property type="entry name" value="DEAD/DEAH_box_helicase_dom"/>
</dbReference>
<proteinExistence type="inferred from homology"/>
<evidence type="ECO:0000256" key="11">
    <source>
        <dbReference type="ARBA" id="ARBA00044535"/>
    </source>
</evidence>
<dbReference type="SMART" id="SM00490">
    <property type="entry name" value="HELICc"/>
    <property type="match status" value="1"/>
</dbReference>
<evidence type="ECO:0000313" key="16">
    <source>
        <dbReference type="Proteomes" id="UP000500961"/>
    </source>
</evidence>
<keyword evidence="8" id="KW-0413">Isomerase</keyword>
<organism evidence="15 16">
    <name type="scientific">Tenuifilum thalassicum</name>
    <dbReference type="NCBI Taxonomy" id="2590900"/>
    <lineage>
        <taxon>Bacteria</taxon>
        <taxon>Pseudomonadati</taxon>
        <taxon>Bacteroidota</taxon>
        <taxon>Bacteroidia</taxon>
        <taxon>Bacteroidales</taxon>
        <taxon>Tenuifilaceae</taxon>
        <taxon>Tenuifilum</taxon>
    </lineage>
</organism>
<dbReference type="InterPro" id="IPR001650">
    <property type="entry name" value="Helicase_C-like"/>
</dbReference>
<keyword evidence="6" id="KW-0067">ATP-binding</keyword>
<accession>A0A7D3XWJ9</accession>
<dbReference type="InterPro" id="IPR027417">
    <property type="entry name" value="P-loop_NTPase"/>
</dbReference>
<dbReference type="SMART" id="SM00487">
    <property type="entry name" value="DEXDc"/>
    <property type="match status" value="1"/>
</dbReference>
<dbReference type="PANTHER" id="PTHR13710">
    <property type="entry name" value="DNA HELICASE RECQ FAMILY MEMBER"/>
    <property type="match status" value="1"/>
</dbReference>
<dbReference type="EC" id="5.6.2.4" evidence="10"/>
<dbReference type="GO" id="GO:0016787">
    <property type="term" value="F:hydrolase activity"/>
    <property type="evidence" value="ECO:0007669"/>
    <property type="project" value="UniProtKB-KW"/>
</dbReference>
<dbReference type="PROSITE" id="PS51192">
    <property type="entry name" value="HELICASE_ATP_BIND_1"/>
    <property type="match status" value="1"/>
</dbReference>
<keyword evidence="5 15" id="KW-0347">Helicase</keyword>
<feature type="domain" description="Helicase C-terminal" evidence="14">
    <location>
        <begin position="214"/>
        <end position="361"/>
    </location>
</feature>
<dbReference type="Proteomes" id="UP000500961">
    <property type="component" value="Chromosome"/>
</dbReference>
<dbReference type="GO" id="GO:0006310">
    <property type="term" value="P:DNA recombination"/>
    <property type="evidence" value="ECO:0007669"/>
    <property type="project" value="InterPro"/>
</dbReference>
<keyword evidence="7" id="KW-0238">DNA-binding</keyword>
<keyword evidence="2" id="KW-0479">Metal-binding</keyword>
<gene>
    <name evidence="15" type="ORF">FHG85_09405</name>
</gene>
<dbReference type="PROSITE" id="PS51194">
    <property type="entry name" value="HELICASE_CTER"/>
    <property type="match status" value="1"/>
</dbReference>
<evidence type="ECO:0000256" key="4">
    <source>
        <dbReference type="ARBA" id="ARBA00022801"/>
    </source>
</evidence>
<dbReference type="GO" id="GO:0043590">
    <property type="term" value="C:bacterial nucleoid"/>
    <property type="evidence" value="ECO:0007669"/>
    <property type="project" value="TreeGrafter"/>
</dbReference>
<keyword evidence="3" id="KW-0547">Nucleotide-binding</keyword>
<evidence type="ECO:0000256" key="8">
    <source>
        <dbReference type="ARBA" id="ARBA00023235"/>
    </source>
</evidence>
<evidence type="ECO:0000256" key="12">
    <source>
        <dbReference type="ARBA" id="ARBA00044550"/>
    </source>
</evidence>
<evidence type="ECO:0000259" key="14">
    <source>
        <dbReference type="PROSITE" id="PS51194"/>
    </source>
</evidence>
<protein>
    <recommendedName>
        <fullName evidence="11">ATP-dependent DNA helicase RecQ</fullName>
        <ecNumber evidence="10">5.6.2.4</ecNumber>
    </recommendedName>
    <alternativeName>
        <fullName evidence="12">DNA 3'-5' helicase RecQ</fullName>
    </alternativeName>
</protein>
<dbReference type="GO" id="GO:0005524">
    <property type="term" value="F:ATP binding"/>
    <property type="evidence" value="ECO:0007669"/>
    <property type="project" value="UniProtKB-KW"/>
</dbReference>
<evidence type="ECO:0000256" key="5">
    <source>
        <dbReference type="ARBA" id="ARBA00022806"/>
    </source>
</evidence>
<dbReference type="KEGG" id="ttz:FHG85_09405"/>
<dbReference type="PANTHER" id="PTHR13710:SF105">
    <property type="entry name" value="ATP-DEPENDENT DNA HELICASE Q1"/>
    <property type="match status" value="1"/>
</dbReference>
<dbReference type="InterPro" id="IPR004589">
    <property type="entry name" value="DNA_helicase_ATP-dep_RecQ"/>
</dbReference>
<dbReference type="InterPro" id="IPR036388">
    <property type="entry name" value="WH-like_DNA-bd_sf"/>
</dbReference>
<evidence type="ECO:0000313" key="15">
    <source>
        <dbReference type="EMBL" id="QKG80471.1"/>
    </source>
</evidence>
<evidence type="ECO:0000256" key="9">
    <source>
        <dbReference type="ARBA" id="ARBA00034617"/>
    </source>
</evidence>
<dbReference type="GO" id="GO:0030894">
    <property type="term" value="C:replisome"/>
    <property type="evidence" value="ECO:0007669"/>
    <property type="project" value="TreeGrafter"/>
</dbReference>
<sequence>MGKFEEILRKYWGYNSFRSIQLDIIESVYSGTDTLALMPTGGGKSITFQVPALAMEGICIVVSPLIALMKDQVENLKKRGINAIAIYSGMSQHEIDIALDNCAYGDVKFLYVSPERLSTPIFRERVRKMNVCMVAIDEAHCISQWGYDFRPSYLNISELRDYIPENVPFLAVTATATPDVAKDIQDKLRFRDGRVFRMDFSRENLVYLVRNVEDKEKYLFKIVENVPGSGVIYVRNRKKTKDVALMLQREGQSADFYHAGLSMEMRNAKQNDWQTGKTRIIVATNAFGMGIDKPDVRFVIHMDLPDSPEAYFQEAGRAGRDGKLAYAILLYNESDSLKIEQRINTSFPPPEEIRRIYQALGSYFNIAYGSGKGEVFDFNLMDFCTTYKLNLVVAYNSLKILEQEGYIELTDELDNPSRIIFLVNKKELYNYQVAHAEMDKFIKILLRILPGVFSQYVRIDEQYIAKSTGLSIDVVVNNLKTLSRQKIINYIPKKRTPLVIFITERLDDKNLRIEPERYQTLKDRYMKRANAMLDYAQSKAKCRSQFINEYFGQTNSFRCGKCDVCTSRNELDMSKFEFDKILEKVKAILLEKPTPLENLVDETNMNPERVLKVIQFLVDTEKISISDDNKLRWNS</sequence>
<comment type="catalytic activity">
    <reaction evidence="9">
        <text>Couples ATP hydrolysis with the unwinding of duplex DNA by translocating in the 3'-5' direction.</text>
        <dbReference type="EC" id="5.6.2.4"/>
    </reaction>
</comment>
<evidence type="ECO:0000256" key="1">
    <source>
        <dbReference type="ARBA" id="ARBA00005446"/>
    </source>
</evidence>
<comment type="similarity">
    <text evidence="1">Belongs to the helicase family. RecQ subfamily.</text>
</comment>
<dbReference type="FunFam" id="3.40.50.300:FF:001389">
    <property type="entry name" value="ATP-dependent DNA helicase RecQ"/>
    <property type="match status" value="1"/>
</dbReference>
<evidence type="ECO:0000256" key="2">
    <source>
        <dbReference type="ARBA" id="ARBA00022723"/>
    </source>
</evidence>
<dbReference type="Gene3D" id="3.40.50.300">
    <property type="entry name" value="P-loop containing nucleotide triphosphate hydrolases"/>
    <property type="match status" value="2"/>
</dbReference>
<dbReference type="RefSeq" id="WP_173075218.1">
    <property type="nucleotide sequence ID" value="NZ_CP041345.1"/>
</dbReference>